<evidence type="ECO:0000313" key="4">
    <source>
        <dbReference type="Proteomes" id="UP001431572"/>
    </source>
</evidence>
<reference evidence="2" key="2">
    <citation type="journal article" date="2024" name="Nature">
        <title>Anoxygenic phototroph of the Chloroflexota uses a type I reaction centre.</title>
        <authorList>
            <person name="Tsuji J.M."/>
            <person name="Shaw N.A."/>
            <person name="Nagashima S."/>
            <person name="Venkiteswaran J.J."/>
            <person name="Schiff S.L."/>
            <person name="Watanabe T."/>
            <person name="Fukui M."/>
            <person name="Hanada S."/>
            <person name="Tank M."/>
            <person name="Neufeld J.D."/>
        </authorList>
    </citation>
    <scope>NUCLEOTIDE SEQUENCE</scope>
    <source>
        <strain evidence="2">L227-S17</strain>
    </source>
</reference>
<dbReference type="EMBL" id="CP128400">
    <property type="protein sequence ID" value="WJW68601.1"/>
    <property type="molecule type" value="Genomic_DNA"/>
</dbReference>
<proteinExistence type="predicted"/>
<keyword evidence="4" id="KW-1185">Reference proteome</keyword>
<accession>A0A8T7M9E9</accession>
<organism evidence="1 3">
    <name type="scientific">Candidatus Chlorohelix allophototropha</name>
    <dbReference type="NCBI Taxonomy" id="3003348"/>
    <lineage>
        <taxon>Bacteria</taxon>
        <taxon>Bacillati</taxon>
        <taxon>Chloroflexota</taxon>
        <taxon>Chloroflexia</taxon>
        <taxon>Candidatus Chloroheliales</taxon>
        <taxon>Candidatus Chloroheliaceae</taxon>
        <taxon>Candidatus Chlorohelix</taxon>
    </lineage>
</organism>
<dbReference type="Proteomes" id="UP000521676">
    <property type="component" value="Unassembled WGS sequence"/>
</dbReference>
<gene>
    <name evidence="1" type="ORF">HXX08_22655</name>
    <name evidence="2" type="ORF">OZ401_004215</name>
</gene>
<name>A0A8T7M9E9_9CHLR</name>
<evidence type="ECO:0000313" key="1">
    <source>
        <dbReference type="EMBL" id="NWJ48671.1"/>
    </source>
</evidence>
<evidence type="ECO:0000313" key="3">
    <source>
        <dbReference type="Proteomes" id="UP000521676"/>
    </source>
</evidence>
<protein>
    <submittedName>
        <fullName evidence="1">Uncharacterized protein</fullName>
    </submittedName>
</protein>
<reference evidence="1 3" key="1">
    <citation type="submission" date="2020-06" db="EMBL/GenBank/DDBJ databases">
        <title>Anoxygenic phototrophic Chloroflexota member uses a Type I reaction center.</title>
        <authorList>
            <person name="Tsuji J.M."/>
            <person name="Shaw N.A."/>
            <person name="Nagashima S."/>
            <person name="Venkiteswaran J."/>
            <person name="Schiff S.L."/>
            <person name="Hanada S."/>
            <person name="Tank M."/>
            <person name="Neufeld J.D."/>
        </authorList>
    </citation>
    <scope>NUCLEOTIDE SEQUENCE [LARGE SCALE GENOMIC DNA]</scope>
    <source>
        <strain evidence="1">L227-S17</strain>
    </source>
</reference>
<dbReference type="RefSeq" id="WP_341470506.1">
    <property type="nucleotide sequence ID" value="NZ_CP128400.1"/>
</dbReference>
<dbReference type="AlphaFoldDB" id="A0A8T7M9E9"/>
<dbReference type="Proteomes" id="UP001431572">
    <property type="component" value="Chromosome 2"/>
</dbReference>
<sequence length="79" mass="8857">MAQILWDRATGEGRIQIRPYEPESHVFAPMPHPPDYVTHRGIVPNGGDTEPDSLRNIRPRGGLKPILPIALIPTPLLRF</sequence>
<dbReference type="EMBL" id="JACATZ010000003">
    <property type="protein sequence ID" value="NWJ48671.1"/>
    <property type="molecule type" value="Genomic_DNA"/>
</dbReference>
<evidence type="ECO:0000313" key="2">
    <source>
        <dbReference type="EMBL" id="WJW68601.1"/>
    </source>
</evidence>